<dbReference type="Proteomes" id="UP001167796">
    <property type="component" value="Unassembled WGS sequence"/>
</dbReference>
<dbReference type="RefSeq" id="WP_305013309.1">
    <property type="nucleotide sequence ID" value="NZ_JAUQSX010000011.1"/>
</dbReference>
<evidence type="ECO:0000313" key="2">
    <source>
        <dbReference type="EMBL" id="MDO7848639.1"/>
    </source>
</evidence>
<evidence type="ECO:0000256" key="1">
    <source>
        <dbReference type="SAM" id="MobiDB-lite"/>
    </source>
</evidence>
<feature type="region of interest" description="Disordered" evidence="1">
    <location>
        <begin position="1"/>
        <end position="21"/>
    </location>
</feature>
<proteinExistence type="predicted"/>
<accession>A0ABT9AFK4</accession>
<protein>
    <submittedName>
        <fullName evidence="2">Uncharacterized protein</fullName>
    </submittedName>
</protein>
<keyword evidence="3" id="KW-1185">Reference proteome</keyword>
<sequence>MATQLNAPQSAPEGTMTTERTHPVPLRSYHAAVQQHFGWRASDYELLEEWSNGPVLVKHGPDVFRVDHPHDLEGEAVLLLTSQDHARHMPTAWANQLFTDAPFRPEFYPYFLQQFDGVSTQASGEIQLMLALYQTVTKRAKTFWETIQELDKAKLYPQALLAAAQLSDFETLADKLVGLLTAEGDALLNELRNGVFERIRLTEGNGMESNTFYSYPVKPSRWAQVVAANSQRRSGADN</sequence>
<gene>
    <name evidence="2" type="ORF">Q5H92_19895</name>
</gene>
<name>A0ABT9AFK4_9BACT</name>
<evidence type="ECO:0000313" key="3">
    <source>
        <dbReference type="Proteomes" id="UP001167796"/>
    </source>
</evidence>
<organism evidence="2 3">
    <name type="scientific">Hymenobacter mellowenesis</name>
    <dbReference type="NCBI Taxonomy" id="3063995"/>
    <lineage>
        <taxon>Bacteria</taxon>
        <taxon>Pseudomonadati</taxon>
        <taxon>Bacteroidota</taxon>
        <taxon>Cytophagia</taxon>
        <taxon>Cytophagales</taxon>
        <taxon>Hymenobacteraceae</taxon>
        <taxon>Hymenobacter</taxon>
    </lineage>
</organism>
<comment type="caution">
    <text evidence="2">The sequence shown here is derived from an EMBL/GenBank/DDBJ whole genome shotgun (WGS) entry which is preliminary data.</text>
</comment>
<reference evidence="2" key="1">
    <citation type="submission" date="2023-07" db="EMBL/GenBank/DDBJ databases">
        <authorList>
            <person name="Kim M.K."/>
        </authorList>
    </citation>
    <scope>NUCLEOTIDE SEQUENCE</scope>
    <source>
        <strain evidence="2">M29</strain>
    </source>
</reference>
<dbReference type="EMBL" id="JAUQSX010000011">
    <property type="protein sequence ID" value="MDO7848639.1"/>
    <property type="molecule type" value="Genomic_DNA"/>
</dbReference>